<dbReference type="PRINTS" id="PR00081">
    <property type="entry name" value="GDHRDH"/>
</dbReference>
<evidence type="ECO:0000256" key="3">
    <source>
        <dbReference type="ARBA" id="ARBA00022857"/>
    </source>
</evidence>
<evidence type="ECO:0000313" key="11">
    <source>
        <dbReference type="Proteomes" id="UP000694726"/>
    </source>
</evidence>
<name>A0A8D0PBU5_PIG</name>
<dbReference type="CDD" id="cd05332">
    <property type="entry name" value="11beta-HSD1_like_SDR_c"/>
    <property type="match status" value="1"/>
</dbReference>
<keyword evidence="3" id="KW-0521">NADP</keyword>
<dbReference type="AlphaFoldDB" id="A0A8D0PBU5"/>
<evidence type="ECO:0000256" key="5">
    <source>
        <dbReference type="ARBA" id="ARBA00023027"/>
    </source>
</evidence>
<dbReference type="SUPFAM" id="SSF51735">
    <property type="entry name" value="NAD(P)-binding Rossmann-fold domains"/>
    <property type="match status" value="1"/>
</dbReference>
<comment type="similarity">
    <text evidence="1 8">Belongs to the short-chain dehydrogenases/reductases (SDR) family.</text>
</comment>
<feature type="region of interest" description="Disordered" evidence="9">
    <location>
        <begin position="252"/>
        <end position="293"/>
    </location>
</feature>
<dbReference type="GO" id="GO:0016491">
    <property type="term" value="F:oxidoreductase activity"/>
    <property type="evidence" value="ECO:0007669"/>
    <property type="project" value="UniProtKB-KW"/>
</dbReference>
<dbReference type="Gene3D" id="3.40.50.720">
    <property type="entry name" value="NAD(P)-binding Rossmann-like Domain"/>
    <property type="match status" value="1"/>
</dbReference>
<dbReference type="InterPro" id="IPR052148">
    <property type="entry name" value="SDR_family_member_7C"/>
</dbReference>
<dbReference type="PANTHER" id="PTHR44668">
    <property type="match status" value="1"/>
</dbReference>
<dbReference type="PANTHER" id="PTHR44668:SF2">
    <property type="entry name" value="DEHYDROGENASE_REDUCTASE SDR FAMILY MEMBER 7C"/>
    <property type="match status" value="1"/>
</dbReference>
<gene>
    <name evidence="10" type="primary">DHRS7C</name>
</gene>
<keyword evidence="4" id="KW-0560">Oxidoreductase</keyword>
<evidence type="ECO:0000256" key="8">
    <source>
        <dbReference type="RuleBase" id="RU000363"/>
    </source>
</evidence>
<evidence type="ECO:0000256" key="9">
    <source>
        <dbReference type="SAM" id="MobiDB-lite"/>
    </source>
</evidence>
<evidence type="ECO:0000313" key="10">
    <source>
        <dbReference type="Ensembl" id="ENSSSCP00015032205.1"/>
    </source>
</evidence>
<dbReference type="InterPro" id="IPR002347">
    <property type="entry name" value="SDR_fam"/>
</dbReference>
<keyword evidence="2" id="KW-0732">Signal</keyword>
<dbReference type="PRINTS" id="PR00080">
    <property type="entry name" value="SDRFAMILY"/>
</dbReference>
<reference evidence="10" key="1">
    <citation type="submission" date="2025-08" db="UniProtKB">
        <authorList>
            <consortium name="Ensembl"/>
        </authorList>
    </citation>
    <scope>IDENTIFICATION</scope>
</reference>
<evidence type="ECO:0000256" key="7">
    <source>
        <dbReference type="ARBA" id="ARBA00043011"/>
    </source>
</evidence>
<dbReference type="Proteomes" id="UP000694726">
    <property type="component" value="Unplaced"/>
</dbReference>
<sequence length="317" mass="34101">MGVTAVLVLPLLLLGISGLLFIYQEVSRLWSKSAVQNKVVVITDAISGLGKECARVFHTGGARLVLCGKNWERLQTLYDALISVADPSKTFTPKLVLLDLSDISCVQDVAKEVLDCYGCVDILISNASMKVKGPAHKISLELDKKIMDANYFGPITLTKALLPNMISRRTGQIVLVNNIQGRLGIPFRTAYAASKHAALGFFDCLRAEVEEFDVVVSTVSPTFIRSYHVDPGQGNWEASVWKCELSEGTRGLGAGEGSRGTRGVFQTHDTLGSGAPGPDNSRQGPPNFRPEAAGLTCNQQTKAGLGSITHRLCDLGQ</sequence>
<dbReference type="Ensembl" id="ENSSSCT00015079733.1">
    <property type="protein sequence ID" value="ENSSSCP00015032205.1"/>
    <property type="gene ID" value="ENSSSCG00015059377.1"/>
</dbReference>
<dbReference type="InterPro" id="IPR036291">
    <property type="entry name" value="NAD(P)-bd_dom_sf"/>
</dbReference>
<evidence type="ECO:0000256" key="6">
    <source>
        <dbReference type="ARBA" id="ARBA00040420"/>
    </source>
</evidence>
<evidence type="ECO:0000256" key="2">
    <source>
        <dbReference type="ARBA" id="ARBA00022729"/>
    </source>
</evidence>
<accession>A0A8D0PBU5</accession>
<evidence type="ECO:0000256" key="4">
    <source>
        <dbReference type="ARBA" id="ARBA00023002"/>
    </source>
</evidence>
<dbReference type="InterPro" id="IPR020904">
    <property type="entry name" value="Sc_DH/Rdtase_CS"/>
</dbReference>
<evidence type="ECO:0000256" key="1">
    <source>
        <dbReference type="ARBA" id="ARBA00006484"/>
    </source>
</evidence>
<keyword evidence="5" id="KW-0520">NAD</keyword>
<dbReference type="Pfam" id="PF00106">
    <property type="entry name" value="adh_short"/>
    <property type="match status" value="1"/>
</dbReference>
<organism evidence="10 11">
    <name type="scientific">Sus scrofa</name>
    <name type="common">Pig</name>
    <dbReference type="NCBI Taxonomy" id="9823"/>
    <lineage>
        <taxon>Eukaryota</taxon>
        <taxon>Metazoa</taxon>
        <taxon>Chordata</taxon>
        <taxon>Craniata</taxon>
        <taxon>Vertebrata</taxon>
        <taxon>Euteleostomi</taxon>
        <taxon>Mammalia</taxon>
        <taxon>Eutheria</taxon>
        <taxon>Laurasiatheria</taxon>
        <taxon>Artiodactyla</taxon>
        <taxon>Suina</taxon>
        <taxon>Suidae</taxon>
        <taxon>Sus</taxon>
    </lineage>
</organism>
<protein>
    <recommendedName>
        <fullName evidence="6">Dehydrogenase/reductase SDR family member 7C</fullName>
    </recommendedName>
    <alternativeName>
        <fullName evidence="7">Short-chain dehydrogenase/reductase family 32C member 2</fullName>
    </alternativeName>
</protein>
<proteinExistence type="inferred from homology"/>
<dbReference type="PROSITE" id="PS00061">
    <property type="entry name" value="ADH_SHORT"/>
    <property type="match status" value="1"/>
</dbReference>